<organism evidence="2 3">
    <name type="scientific">Eiseniibacteriota bacterium</name>
    <dbReference type="NCBI Taxonomy" id="2212470"/>
    <lineage>
        <taxon>Bacteria</taxon>
        <taxon>Candidatus Eiseniibacteriota</taxon>
    </lineage>
</organism>
<evidence type="ECO:0000313" key="3">
    <source>
        <dbReference type="Proteomes" id="UP000317716"/>
    </source>
</evidence>
<sequence length="344" mass="36016">MPRGVASRNAALALMLALAARVACAQSGVVRGSFADTTTRAPVAGVQVRVTAVSDSADVRRTVSADDGTFRFDGLPAGAWRLDALRMGYAVLRRTISFGGGDLDLGVLAMQPMALSIPEIVVKSSPPPAVQKGDTTEFSSRAVRTHPDATAEELVAKLPGVTVDNAGGVKHNGETIQQVLVDGKPYFGTDPTLALRNLPADVIEKIQVFDKLSDQAEFTGVDDGQTTKTMNVVLRTDHALTFGKAYAGQGGRSRYQAGGHVNVLSGDNRFAAIGLSNNVNQQNFSSQDLLGVLSTGKQRSAGRLPGGDRNARDDTNALLVGAQDGITTTNAAGVHVDVPVARRL</sequence>
<dbReference type="AlphaFoldDB" id="A0A538T2Z6"/>
<keyword evidence="2" id="KW-0645">Protease</keyword>
<proteinExistence type="predicted"/>
<dbReference type="GO" id="GO:0030246">
    <property type="term" value="F:carbohydrate binding"/>
    <property type="evidence" value="ECO:0007669"/>
    <property type="project" value="InterPro"/>
</dbReference>
<dbReference type="InterPro" id="IPR013784">
    <property type="entry name" value="Carb-bd-like_fold"/>
</dbReference>
<dbReference type="SUPFAM" id="SSF56935">
    <property type="entry name" value="Porins"/>
    <property type="match status" value="1"/>
</dbReference>
<reference evidence="2 3" key="1">
    <citation type="journal article" date="2019" name="Nat. Microbiol.">
        <title>Mediterranean grassland soil C-N compound turnover is dependent on rainfall and depth, and is mediated by genomically divergent microorganisms.</title>
        <authorList>
            <person name="Diamond S."/>
            <person name="Andeer P.F."/>
            <person name="Li Z."/>
            <person name="Crits-Christoph A."/>
            <person name="Burstein D."/>
            <person name="Anantharaman K."/>
            <person name="Lane K.R."/>
            <person name="Thomas B.C."/>
            <person name="Pan C."/>
            <person name="Northen T.R."/>
            <person name="Banfield J.F."/>
        </authorList>
    </citation>
    <scope>NUCLEOTIDE SEQUENCE [LARGE SCALE GENOMIC DNA]</scope>
    <source>
        <strain evidence="2">WS_2</strain>
    </source>
</reference>
<feature type="non-terminal residue" evidence="2">
    <location>
        <position position="344"/>
    </location>
</feature>
<feature type="chain" id="PRO_5022240638" evidence="1">
    <location>
        <begin position="26"/>
        <end position="344"/>
    </location>
</feature>
<name>A0A538T2Z6_UNCEI</name>
<gene>
    <name evidence="2" type="ORF">E6K72_03040</name>
</gene>
<accession>A0A538T2Z6</accession>
<evidence type="ECO:0000256" key="1">
    <source>
        <dbReference type="SAM" id="SignalP"/>
    </source>
</evidence>
<dbReference type="GO" id="GO:0004180">
    <property type="term" value="F:carboxypeptidase activity"/>
    <property type="evidence" value="ECO:0007669"/>
    <property type="project" value="UniProtKB-KW"/>
</dbReference>
<dbReference type="SUPFAM" id="SSF49452">
    <property type="entry name" value="Starch-binding domain-like"/>
    <property type="match status" value="1"/>
</dbReference>
<feature type="signal peptide" evidence="1">
    <location>
        <begin position="1"/>
        <end position="25"/>
    </location>
</feature>
<dbReference type="Proteomes" id="UP000317716">
    <property type="component" value="Unassembled WGS sequence"/>
</dbReference>
<evidence type="ECO:0000313" key="2">
    <source>
        <dbReference type="EMBL" id="TMQ58006.1"/>
    </source>
</evidence>
<dbReference type="Pfam" id="PF13620">
    <property type="entry name" value="CarboxypepD_reg"/>
    <property type="match status" value="1"/>
</dbReference>
<keyword evidence="1" id="KW-0732">Signal</keyword>
<comment type="caution">
    <text evidence="2">The sequence shown here is derived from an EMBL/GenBank/DDBJ whole genome shotgun (WGS) entry which is preliminary data.</text>
</comment>
<keyword evidence="2" id="KW-0378">Hydrolase</keyword>
<keyword evidence="2" id="KW-0121">Carboxypeptidase</keyword>
<protein>
    <submittedName>
        <fullName evidence="2">Carboxypeptidase regulatory-like domain-containing protein</fullName>
    </submittedName>
</protein>
<dbReference type="Gene3D" id="2.60.40.1120">
    <property type="entry name" value="Carboxypeptidase-like, regulatory domain"/>
    <property type="match status" value="1"/>
</dbReference>
<dbReference type="EMBL" id="VBOS01000093">
    <property type="protein sequence ID" value="TMQ58006.1"/>
    <property type="molecule type" value="Genomic_DNA"/>
</dbReference>